<feature type="region of interest" description="Disordered" evidence="1">
    <location>
        <begin position="338"/>
        <end position="364"/>
    </location>
</feature>
<comment type="caution">
    <text evidence="3">The sequence shown here is derived from an EMBL/GenBank/DDBJ whole genome shotgun (WGS) entry which is preliminary data.</text>
</comment>
<dbReference type="AlphaFoldDB" id="A0AAN6Y8J8"/>
<evidence type="ECO:0000256" key="1">
    <source>
        <dbReference type="SAM" id="MobiDB-lite"/>
    </source>
</evidence>
<dbReference type="EMBL" id="MU858098">
    <property type="protein sequence ID" value="KAK4214151.1"/>
    <property type="molecule type" value="Genomic_DNA"/>
</dbReference>
<feature type="transmembrane region" description="Helical" evidence="2">
    <location>
        <begin position="39"/>
        <end position="59"/>
    </location>
</feature>
<feature type="compositionally biased region" description="Low complexity" evidence="1">
    <location>
        <begin position="436"/>
        <end position="457"/>
    </location>
</feature>
<keyword evidence="2" id="KW-0812">Transmembrane</keyword>
<feature type="compositionally biased region" description="Basic and acidic residues" evidence="1">
    <location>
        <begin position="463"/>
        <end position="472"/>
    </location>
</feature>
<evidence type="ECO:0000313" key="4">
    <source>
        <dbReference type="Proteomes" id="UP001301769"/>
    </source>
</evidence>
<protein>
    <submittedName>
        <fullName evidence="3">Uncharacterized protein</fullName>
    </submittedName>
</protein>
<feature type="compositionally biased region" description="Low complexity" evidence="1">
    <location>
        <begin position="390"/>
        <end position="429"/>
    </location>
</feature>
<organism evidence="3 4">
    <name type="scientific">Rhypophila decipiens</name>
    <dbReference type="NCBI Taxonomy" id="261697"/>
    <lineage>
        <taxon>Eukaryota</taxon>
        <taxon>Fungi</taxon>
        <taxon>Dikarya</taxon>
        <taxon>Ascomycota</taxon>
        <taxon>Pezizomycotina</taxon>
        <taxon>Sordariomycetes</taxon>
        <taxon>Sordariomycetidae</taxon>
        <taxon>Sordariales</taxon>
        <taxon>Naviculisporaceae</taxon>
        <taxon>Rhypophila</taxon>
    </lineage>
</organism>
<evidence type="ECO:0000313" key="3">
    <source>
        <dbReference type="EMBL" id="KAK4214151.1"/>
    </source>
</evidence>
<keyword evidence="2" id="KW-0472">Membrane</keyword>
<evidence type="ECO:0000256" key="2">
    <source>
        <dbReference type="SAM" id="Phobius"/>
    </source>
</evidence>
<keyword evidence="4" id="KW-1185">Reference proteome</keyword>
<gene>
    <name evidence="3" type="ORF">QBC37DRAFT_159262</name>
</gene>
<feature type="compositionally biased region" description="Basic residues" evidence="1">
    <location>
        <begin position="147"/>
        <end position="159"/>
    </location>
</feature>
<proteinExistence type="predicted"/>
<feature type="region of interest" description="Disordered" evidence="1">
    <location>
        <begin position="509"/>
        <end position="536"/>
    </location>
</feature>
<reference evidence="3" key="2">
    <citation type="submission" date="2023-05" db="EMBL/GenBank/DDBJ databases">
        <authorList>
            <consortium name="Lawrence Berkeley National Laboratory"/>
            <person name="Steindorff A."/>
            <person name="Hensen N."/>
            <person name="Bonometti L."/>
            <person name="Westerberg I."/>
            <person name="Brannstrom I.O."/>
            <person name="Guillou S."/>
            <person name="Cros-Aarteil S."/>
            <person name="Calhoun S."/>
            <person name="Haridas S."/>
            <person name="Kuo A."/>
            <person name="Mondo S."/>
            <person name="Pangilinan J."/>
            <person name="Riley R."/>
            <person name="Labutti K."/>
            <person name="Andreopoulos B."/>
            <person name="Lipzen A."/>
            <person name="Chen C."/>
            <person name="Yanf M."/>
            <person name="Daum C."/>
            <person name="Ng V."/>
            <person name="Clum A."/>
            <person name="Ohm R."/>
            <person name="Martin F."/>
            <person name="Silar P."/>
            <person name="Natvig D."/>
            <person name="Lalanne C."/>
            <person name="Gautier V."/>
            <person name="Ament-Velasquez S.L."/>
            <person name="Kruys A."/>
            <person name="Hutchinson M.I."/>
            <person name="Powell A.J."/>
            <person name="Barry K."/>
            <person name="Miller A.N."/>
            <person name="Grigoriev I.V."/>
            <person name="Debuchy R."/>
            <person name="Gladieux P."/>
            <person name="Thoren M.H."/>
            <person name="Johannesson H."/>
        </authorList>
    </citation>
    <scope>NUCLEOTIDE SEQUENCE</scope>
    <source>
        <strain evidence="3">PSN293</strain>
    </source>
</reference>
<sequence>MDIRQFRCQMDIRWTLSVHYGECPEDSFRTLIYNKPKHLLVINTMPQLIPLLAVLSALACPSQASRHLPFLPRRDADCCPCQVPAVEPPSISTSTITVITPLTLTETETVTTSHPGSPLPHILNTVTITIPGPAETILQTVTVTRPSKGRPWPHPHHRPPPYEQDTDTDSTTTIKKTITLTTTDHVPFIPVPPPDPTPDSASIVQVTTVTLTDVQQPPPLPADPSPASPHRHPHAHPHPHGDWQQDPQIVTVTYEDSAAPPMVTTSAASSSPPAAYIPAEWPELDPETETVTWTHPSPIGPLSGGHPADWEHHHRHPHPRPHNPATVTIYIEPSLASSTSRSVTSTPCSSTIPASISPPLSTTTTPVSLNMTDWFIEDDDDCSEPAMEYSVSSPSSSASIISSSSGSTIGPSTTRISSPSSVSSPPIRIHLSRVVTGSSTASLSTSTSSSHSQSITPTPQPQPKHEDTKEEESCNPEDLSTSTETIYNTILRTVYADEASFSTLPIQTLDSVPSFSPETDLPLEGVSLTRPSSVPI</sequence>
<feature type="region of interest" description="Disordered" evidence="1">
    <location>
        <begin position="378"/>
        <end position="481"/>
    </location>
</feature>
<dbReference type="Proteomes" id="UP001301769">
    <property type="component" value="Unassembled WGS sequence"/>
</dbReference>
<feature type="region of interest" description="Disordered" evidence="1">
    <location>
        <begin position="145"/>
        <end position="169"/>
    </location>
</feature>
<keyword evidence="2" id="KW-1133">Transmembrane helix</keyword>
<name>A0AAN6Y8J8_9PEZI</name>
<accession>A0AAN6Y8J8</accession>
<feature type="compositionally biased region" description="Pro residues" evidence="1">
    <location>
        <begin position="216"/>
        <end position="227"/>
    </location>
</feature>
<reference evidence="3" key="1">
    <citation type="journal article" date="2023" name="Mol. Phylogenet. Evol.">
        <title>Genome-scale phylogeny and comparative genomics of the fungal order Sordariales.</title>
        <authorList>
            <person name="Hensen N."/>
            <person name="Bonometti L."/>
            <person name="Westerberg I."/>
            <person name="Brannstrom I.O."/>
            <person name="Guillou S."/>
            <person name="Cros-Aarteil S."/>
            <person name="Calhoun S."/>
            <person name="Haridas S."/>
            <person name="Kuo A."/>
            <person name="Mondo S."/>
            <person name="Pangilinan J."/>
            <person name="Riley R."/>
            <person name="LaButti K."/>
            <person name="Andreopoulos B."/>
            <person name="Lipzen A."/>
            <person name="Chen C."/>
            <person name="Yan M."/>
            <person name="Daum C."/>
            <person name="Ng V."/>
            <person name="Clum A."/>
            <person name="Steindorff A."/>
            <person name="Ohm R.A."/>
            <person name="Martin F."/>
            <person name="Silar P."/>
            <person name="Natvig D.O."/>
            <person name="Lalanne C."/>
            <person name="Gautier V."/>
            <person name="Ament-Velasquez S.L."/>
            <person name="Kruys A."/>
            <person name="Hutchinson M.I."/>
            <person name="Powell A.J."/>
            <person name="Barry K."/>
            <person name="Miller A.N."/>
            <person name="Grigoriev I.V."/>
            <person name="Debuchy R."/>
            <person name="Gladieux P."/>
            <person name="Hiltunen Thoren M."/>
            <person name="Johannesson H."/>
        </authorList>
    </citation>
    <scope>NUCLEOTIDE SEQUENCE</scope>
    <source>
        <strain evidence="3">PSN293</strain>
    </source>
</reference>
<feature type="compositionally biased region" description="Basic residues" evidence="1">
    <location>
        <begin position="229"/>
        <end position="238"/>
    </location>
</feature>
<feature type="region of interest" description="Disordered" evidence="1">
    <location>
        <begin position="213"/>
        <end position="245"/>
    </location>
</feature>